<reference evidence="2 3" key="1">
    <citation type="journal article" date="2019" name="Int. J. Syst. Evol. Microbiol.">
        <title>The Global Catalogue of Microorganisms (GCM) 10K type strain sequencing project: providing services to taxonomists for standard genome sequencing and annotation.</title>
        <authorList>
            <consortium name="The Broad Institute Genomics Platform"/>
            <consortium name="The Broad Institute Genome Sequencing Center for Infectious Disease"/>
            <person name="Wu L."/>
            <person name="Ma J."/>
        </authorList>
    </citation>
    <scope>NUCLEOTIDE SEQUENCE [LARGE SCALE GENOMIC DNA]</scope>
    <source>
        <strain evidence="2 3">JCM 13249</strain>
    </source>
</reference>
<comment type="caution">
    <text evidence="2">The sequence shown here is derived from an EMBL/GenBank/DDBJ whole genome shotgun (WGS) entry which is preliminary data.</text>
</comment>
<name>A0ABN2KAA4_9ACTN</name>
<dbReference type="Proteomes" id="UP001500655">
    <property type="component" value="Unassembled WGS sequence"/>
</dbReference>
<keyword evidence="3" id="KW-1185">Reference proteome</keyword>
<dbReference type="RefSeq" id="WP_344079988.1">
    <property type="nucleotide sequence ID" value="NZ_BAAALS010000009.1"/>
</dbReference>
<evidence type="ECO:0000313" key="3">
    <source>
        <dbReference type="Proteomes" id="UP001500655"/>
    </source>
</evidence>
<evidence type="ECO:0000313" key="2">
    <source>
        <dbReference type="EMBL" id="GAA1751684.1"/>
    </source>
</evidence>
<proteinExistence type="predicted"/>
<gene>
    <name evidence="2" type="ORF">GCM10009681_23390</name>
</gene>
<feature type="region of interest" description="Disordered" evidence="1">
    <location>
        <begin position="58"/>
        <end position="84"/>
    </location>
</feature>
<evidence type="ECO:0000256" key="1">
    <source>
        <dbReference type="SAM" id="MobiDB-lite"/>
    </source>
</evidence>
<dbReference type="EMBL" id="BAAALS010000009">
    <property type="protein sequence ID" value="GAA1751684.1"/>
    <property type="molecule type" value="Genomic_DNA"/>
</dbReference>
<accession>A0ABN2KAA4</accession>
<organism evidence="2 3">
    <name type="scientific">Luedemannella helvata</name>
    <dbReference type="NCBI Taxonomy" id="349315"/>
    <lineage>
        <taxon>Bacteria</taxon>
        <taxon>Bacillati</taxon>
        <taxon>Actinomycetota</taxon>
        <taxon>Actinomycetes</taxon>
        <taxon>Micromonosporales</taxon>
        <taxon>Micromonosporaceae</taxon>
        <taxon>Luedemannella</taxon>
    </lineage>
</organism>
<protein>
    <submittedName>
        <fullName evidence="2">Uncharacterized protein</fullName>
    </submittedName>
</protein>
<sequence>MTDNDAVLVGGPGDGTTFEAEGAGLVELEYEEMVHRYIPTTQAREGMAVYTYDGVVDPGGASDGAEDAQDRMASPLARDMEDRG</sequence>